<dbReference type="SUPFAM" id="SSF81383">
    <property type="entry name" value="F-box domain"/>
    <property type="match status" value="2"/>
</dbReference>
<dbReference type="PANTHER" id="PTHR32133">
    <property type="entry name" value="OS07G0120400 PROTEIN"/>
    <property type="match status" value="1"/>
</dbReference>
<dbReference type="AlphaFoldDB" id="A0A5J9VYV6"/>
<dbReference type="OrthoDB" id="625451at2759"/>
<dbReference type="Gene3D" id="1.20.1280.50">
    <property type="match status" value="2"/>
</dbReference>
<dbReference type="Proteomes" id="UP000324897">
    <property type="component" value="Chromosome 4"/>
</dbReference>
<feature type="non-terminal residue" evidence="2">
    <location>
        <position position="624"/>
    </location>
</feature>
<evidence type="ECO:0000313" key="3">
    <source>
        <dbReference type="Proteomes" id="UP000324897"/>
    </source>
</evidence>
<dbReference type="Gramene" id="TVU40883">
    <property type="protein sequence ID" value="TVU40883"/>
    <property type="gene ID" value="EJB05_14364"/>
</dbReference>
<feature type="non-terminal residue" evidence="2">
    <location>
        <position position="1"/>
    </location>
</feature>
<sequence>MMQLFKPRRLRRRRRQRHSPPQLMDDVVDEILLRLPPDNPACLFRASAVCRSWRRIVTDPAFAGRYRAFHRTPPLLGVLRDLSGFVPTTSFRPTLDHKDFLVVSDCRHGRVLLKLTGSDYAVWNPITGDQHRLPEIPQFPEFLPDSAAVLCAAGGRCDHSGCAGGPFRVAVVCHGDDDVTAHACIYSSVTGAWSAPTSIRSYHFVDSTLPVALVGDAFYFPLEFDGGILRYDTVGRGLSYIIPPPSCLYDRRNQIMQTHRGSLGFASFDYKDYILHIGLGKTDLGGDVEWAAPHRVIDLNGLLPRGVDRMVPILMGVADGAYAVLANNEDDVFIIDLESLTARKGMMHLSKPRRLRRRRRCRSQPQLMDDVVDEILLRLPTDDPACLFRASAVCRTWRRIVTDPGFSGRYRAFHQIPPLLGVLRNPYVSQSARFVPTTSFCPTLDSEGYTIVFDCRHGRPPTGDDYAVWNPITGDQHRLPEIPGNPESPDNAAVQCAAEGCDHSGCAGAGGPFYVAVVGHGYDDGIAHACLYSSITGAWSVPTSIQTHEFVDTTLTVALVGDAAYFPFELGAGGNILQYDIVERSLSMINPPPWNGRGRAIMPADDGGLRFASSSSTLSHCRRG</sequence>
<name>A0A5J9VYV6_9POAL</name>
<accession>A0A5J9VYV6</accession>
<evidence type="ECO:0000259" key="1">
    <source>
        <dbReference type="SMART" id="SM00256"/>
    </source>
</evidence>
<protein>
    <recommendedName>
        <fullName evidence="1">F-box domain-containing protein</fullName>
    </recommendedName>
</protein>
<dbReference type="InterPro" id="IPR001810">
    <property type="entry name" value="F-box_dom"/>
</dbReference>
<dbReference type="SMART" id="SM00256">
    <property type="entry name" value="FBOX"/>
    <property type="match status" value="2"/>
</dbReference>
<proteinExistence type="predicted"/>
<keyword evidence="3" id="KW-1185">Reference proteome</keyword>
<reference evidence="2 3" key="1">
    <citation type="journal article" date="2019" name="Sci. Rep.">
        <title>A high-quality genome of Eragrostis curvula grass provides insights into Poaceae evolution and supports new strategies to enhance forage quality.</title>
        <authorList>
            <person name="Carballo J."/>
            <person name="Santos B.A.C.M."/>
            <person name="Zappacosta D."/>
            <person name="Garbus I."/>
            <person name="Selva J.P."/>
            <person name="Gallo C.A."/>
            <person name="Diaz A."/>
            <person name="Albertini E."/>
            <person name="Caccamo M."/>
            <person name="Echenique V."/>
        </authorList>
    </citation>
    <scope>NUCLEOTIDE SEQUENCE [LARGE SCALE GENOMIC DNA]</scope>
    <source>
        <strain evidence="3">cv. Victoria</strain>
        <tissue evidence="2">Leaf</tissue>
    </source>
</reference>
<evidence type="ECO:0000313" key="2">
    <source>
        <dbReference type="EMBL" id="TVU40883.1"/>
    </source>
</evidence>
<organism evidence="2 3">
    <name type="scientific">Eragrostis curvula</name>
    <name type="common">weeping love grass</name>
    <dbReference type="NCBI Taxonomy" id="38414"/>
    <lineage>
        <taxon>Eukaryota</taxon>
        <taxon>Viridiplantae</taxon>
        <taxon>Streptophyta</taxon>
        <taxon>Embryophyta</taxon>
        <taxon>Tracheophyta</taxon>
        <taxon>Spermatophyta</taxon>
        <taxon>Magnoliopsida</taxon>
        <taxon>Liliopsida</taxon>
        <taxon>Poales</taxon>
        <taxon>Poaceae</taxon>
        <taxon>PACMAD clade</taxon>
        <taxon>Chloridoideae</taxon>
        <taxon>Eragrostideae</taxon>
        <taxon>Eragrostidinae</taxon>
        <taxon>Eragrostis</taxon>
    </lineage>
</organism>
<comment type="caution">
    <text evidence="2">The sequence shown here is derived from an EMBL/GenBank/DDBJ whole genome shotgun (WGS) entry which is preliminary data.</text>
</comment>
<dbReference type="EMBL" id="RWGY01000007">
    <property type="protein sequence ID" value="TVU40883.1"/>
    <property type="molecule type" value="Genomic_DNA"/>
</dbReference>
<dbReference type="InterPro" id="IPR036047">
    <property type="entry name" value="F-box-like_dom_sf"/>
</dbReference>
<feature type="domain" description="F-box" evidence="1">
    <location>
        <begin position="367"/>
        <end position="410"/>
    </location>
</feature>
<gene>
    <name evidence="2" type="ORF">EJB05_14364</name>
</gene>
<feature type="domain" description="F-box" evidence="1">
    <location>
        <begin position="23"/>
        <end position="66"/>
    </location>
</feature>
<dbReference type="PANTHER" id="PTHR32133:SF409">
    <property type="entry name" value="F-BOX DOMAIN-CONTAINING PROTEIN"/>
    <property type="match status" value="1"/>
</dbReference>
<dbReference type="Pfam" id="PF00646">
    <property type="entry name" value="F-box"/>
    <property type="match status" value="2"/>
</dbReference>